<dbReference type="AlphaFoldDB" id="A0A0F9B1P2"/>
<protein>
    <submittedName>
        <fullName evidence="1">Uncharacterized protein</fullName>
    </submittedName>
</protein>
<sequence length="340" mass="37640">MSVEATSALTFRSLILEVARAMGVSYYGENGDEETQIPVDPNDLAECKRHVNNGIRMFLSDAPPTGWRWARPVADVSLWPVVVVSTETVTGGTYASADDETTLTATDDTFYESMEEHSIVLTVAGTFVMKRYVSATQMVVYGNASAAATDTFAIAADGNYTLPRTFAGSFTGGISFGPATNRAVQIEWVNESTIRALRENVNVDIGIPRYLAVDVIQVANSKRRRYRLMAYPTPYQLHVVQFPYDLHFDLLTDLDEVPPTPIAHDETIRAATLAVVERDVNGEEGLALNYYKQSALINSMNIDARSGPRKLGYFGNQRNTVTPLNFRDFVKRQNVVFNTP</sequence>
<proteinExistence type="predicted"/>
<dbReference type="EMBL" id="LAZR01043186">
    <property type="protein sequence ID" value="KKL07687.1"/>
    <property type="molecule type" value="Genomic_DNA"/>
</dbReference>
<organism evidence="1">
    <name type="scientific">marine sediment metagenome</name>
    <dbReference type="NCBI Taxonomy" id="412755"/>
    <lineage>
        <taxon>unclassified sequences</taxon>
        <taxon>metagenomes</taxon>
        <taxon>ecological metagenomes</taxon>
    </lineage>
</organism>
<accession>A0A0F9B1P2</accession>
<gene>
    <name evidence="1" type="ORF">LCGC14_2583530</name>
</gene>
<name>A0A0F9B1P2_9ZZZZ</name>
<comment type="caution">
    <text evidence="1">The sequence shown here is derived from an EMBL/GenBank/DDBJ whole genome shotgun (WGS) entry which is preliminary data.</text>
</comment>
<reference evidence="1" key="1">
    <citation type="journal article" date="2015" name="Nature">
        <title>Complex archaea that bridge the gap between prokaryotes and eukaryotes.</title>
        <authorList>
            <person name="Spang A."/>
            <person name="Saw J.H."/>
            <person name="Jorgensen S.L."/>
            <person name="Zaremba-Niedzwiedzka K."/>
            <person name="Martijn J."/>
            <person name="Lind A.E."/>
            <person name="van Eijk R."/>
            <person name="Schleper C."/>
            <person name="Guy L."/>
            <person name="Ettema T.J."/>
        </authorList>
    </citation>
    <scope>NUCLEOTIDE SEQUENCE</scope>
</reference>
<evidence type="ECO:0000313" key="1">
    <source>
        <dbReference type="EMBL" id="KKL07687.1"/>
    </source>
</evidence>